<evidence type="ECO:0000313" key="4">
    <source>
        <dbReference type="Proteomes" id="UP000265354"/>
    </source>
</evidence>
<dbReference type="Proteomes" id="UP000265354">
    <property type="component" value="Unassembled WGS sequence"/>
</dbReference>
<dbReference type="AlphaFoldDB" id="A0A388T3M3"/>
<dbReference type="Gene3D" id="2.60.120.260">
    <property type="entry name" value="Galactose-binding domain-like"/>
    <property type="match status" value="1"/>
</dbReference>
<evidence type="ECO:0000259" key="2">
    <source>
        <dbReference type="Pfam" id="PF08530"/>
    </source>
</evidence>
<name>A0A388T3M3_9ACTN</name>
<accession>A0A388T3M3</accession>
<sequence>MTHLPVAADGRAASPPRPGPDAYGSRRRPGAGQIRCGLASFGDDTSRRHRLCIASRFRLDRVVPADVGPEGNGRGSPAPWTASRDRPHPLVPVPPPRSRSSPSIPLLPRWFDAVRRSERYGTPRRISGAAKPHTTVSDTKESGTLVAYLHDVGPLGLGKPVGHAPDTFHGRTPGKPFPVDLELFSTAYDVPAGHRPAPVVDTVDPLCIEHNPSGARLTFSSPATDPSYMCRSRCASSDLRPAPSRARLYELPPGSGGRATHTRSMTTSLNSISGSTAIRCSAPISVVSRSAQTIQPGKALHDPTRTG</sequence>
<proteinExistence type="predicted"/>
<dbReference type="GO" id="GO:0008239">
    <property type="term" value="F:dipeptidyl-peptidase activity"/>
    <property type="evidence" value="ECO:0007669"/>
    <property type="project" value="InterPro"/>
</dbReference>
<feature type="region of interest" description="Disordered" evidence="1">
    <location>
        <begin position="1"/>
        <end position="40"/>
    </location>
</feature>
<evidence type="ECO:0000313" key="3">
    <source>
        <dbReference type="EMBL" id="GBQ02600.1"/>
    </source>
</evidence>
<dbReference type="EMBL" id="BGZL01000012">
    <property type="protein sequence ID" value="GBQ02600.1"/>
    <property type="molecule type" value="Genomic_DNA"/>
</dbReference>
<dbReference type="Pfam" id="PF08530">
    <property type="entry name" value="PepX_C"/>
    <property type="match status" value="1"/>
</dbReference>
<comment type="caution">
    <text evidence="3">The sequence shown here is derived from an EMBL/GenBank/DDBJ whole genome shotgun (WGS) entry which is preliminary data.</text>
</comment>
<feature type="region of interest" description="Disordered" evidence="1">
    <location>
        <begin position="64"/>
        <end position="101"/>
    </location>
</feature>
<feature type="domain" description="Xaa-Pro dipeptidyl-peptidase C-terminal" evidence="2">
    <location>
        <begin position="125"/>
        <end position="223"/>
    </location>
</feature>
<organism evidence="3 4">
    <name type="scientific">Streptomyces spongiicola</name>
    <dbReference type="NCBI Taxonomy" id="1690221"/>
    <lineage>
        <taxon>Bacteria</taxon>
        <taxon>Bacillati</taxon>
        <taxon>Actinomycetota</taxon>
        <taxon>Actinomycetes</taxon>
        <taxon>Kitasatosporales</taxon>
        <taxon>Streptomycetaceae</taxon>
        <taxon>Streptomyces</taxon>
    </lineage>
</organism>
<gene>
    <name evidence="3" type="ORF">SSP531S_40590</name>
</gene>
<evidence type="ECO:0000256" key="1">
    <source>
        <dbReference type="SAM" id="MobiDB-lite"/>
    </source>
</evidence>
<dbReference type="SUPFAM" id="SSF49785">
    <property type="entry name" value="Galactose-binding domain-like"/>
    <property type="match status" value="1"/>
</dbReference>
<dbReference type="InterPro" id="IPR008979">
    <property type="entry name" value="Galactose-bd-like_sf"/>
</dbReference>
<reference evidence="3 4" key="1">
    <citation type="submission" date="2018-07" db="EMBL/GenBank/DDBJ databases">
        <title>Whole Genome Shotgun Sequence of Streptomyces spongiicola strain 531S.</title>
        <authorList>
            <person name="Dohra H."/>
            <person name="Kodani S."/>
        </authorList>
    </citation>
    <scope>NUCLEOTIDE SEQUENCE [LARGE SCALE GENOMIC DNA]</scope>
    <source>
        <strain evidence="3 4">531S</strain>
    </source>
</reference>
<dbReference type="InterPro" id="IPR013736">
    <property type="entry name" value="Xaa-Pro_dipept_C"/>
</dbReference>
<protein>
    <recommendedName>
        <fullName evidence="2">Xaa-Pro dipeptidyl-peptidase C-terminal domain-containing protein</fullName>
    </recommendedName>
</protein>